<organism evidence="3 4">
    <name type="scientific">Glycomyces terrestris</name>
    <dbReference type="NCBI Taxonomy" id="2493553"/>
    <lineage>
        <taxon>Bacteria</taxon>
        <taxon>Bacillati</taxon>
        <taxon>Actinomycetota</taxon>
        <taxon>Actinomycetes</taxon>
        <taxon>Glycomycetales</taxon>
        <taxon>Glycomycetaceae</taxon>
        <taxon>Glycomyces</taxon>
    </lineage>
</organism>
<gene>
    <name evidence="3" type="ORF">EIW28_07870</name>
</gene>
<dbReference type="OrthoDB" id="5197393at2"/>
<feature type="region of interest" description="Disordered" evidence="1">
    <location>
        <begin position="46"/>
        <end position="119"/>
    </location>
</feature>
<dbReference type="GO" id="GO:0005975">
    <property type="term" value="P:carbohydrate metabolic process"/>
    <property type="evidence" value="ECO:0007669"/>
    <property type="project" value="InterPro"/>
</dbReference>
<evidence type="ECO:0000256" key="1">
    <source>
        <dbReference type="SAM" id="MobiDB-lite"/>
    </source>
</evidence>
<dbReference type="GO" id="GO:0030247">
    <property type="term" value="F:polysaccharide binding"/>
    <property type="evidence" value="ECO:0007669"/>
    <property type="project" value="InterPro"/>
</dbReference>
<sequence>MRAWSHRGVLRGRIHGRLLLVLVAVAAIASAAAVWQFGSLRDDHDPDLAEAQLPAGPQFTGAGESATPSPSASPSETPPSSAAPTSAEPTTAEAETSEADPAETVPPCTASLRLDSESDDSVSVTVEVANTGTEPIDGWEVVLDLKHLEVTTTWGLQHIDGDRYGDILFNAAIEPGDSVEPSFQADTQGAWELPATVPCTPAG</sequence>
<dbReference type="InterPro" id="IPR001919">
    <property type="entry name" value="CBD2"/>
</dbReference>
<dbReference type="InterPro" id="IPR008965">
    <property type="entry name" value="CBM2/CBM3_carb-bd_dom_sf"/>
</dbReference>
<dbReference type="InterPro" id="IPR012291">
    <property type="entry name" value="CBM2_carb-bd_dom_sf"/>
</dbReference>
<dbReference type="GO" id="GO:0004553">
    <property type="term" value="F:hydrolase activity, hydrolyzing O-glycosyl compounds"/>
    <property type="evidence" value="ECO:0007669"/>
    <property type="project" value="InterPro"/>
</dbReference>
<name>A0A426V0U0_9ACTN</name>
<dbReference type="RefSeq" id="WP_125247149.1">
    <property type="nucleotide sequence ID" value="NZ_RSEB01000002.1"/>
</dbReference>
<dbReference type="SMART" id="SM00637">
    <property type="entry name" value="CBD_II"/>
    <property type="match status" value="1"/>
</dbReference>
<protein>
    <recommendedName>
        <fullName evidence="2">CBM2 domain-containing protein</fullName>
    </recommendedName>
</protein>
<evidence type="ECO:0000259" key="2">
    <source>
        <dbReference type="SMART" id="SM00637"/>
    </source>
</evidence>
<comment type="caution">
    <text evidence="3">The sequence shown here is derived from an EMBL/GenBank/DDBJ whole genome shotgun (WGS) entry which is preliminary data.</text>
</comment>
<dbReference type="Proteomes" id="UP000277256">
    <property type="component" value="Unassembled WGS sequence"/>
</dbReference>
<dbReference type="SUPFAM" id="SSF49384">
    <property type="entry name" value="Carbohydrate-binding domain"/>
    <property type="match status" value="1"/>
</dbReference>
<dbReference type="Pfam" id="PF00553">
    <property type="entry name" value="CBM_2"/>
    <property type="match status" value="1"/>
</dbReference>
<feature type="domain" description="CBM2" evidence="2">
    <location>
        <begin position="108"/>
        <end position="199"/>
    </location>
</feature>
<reference evidence="3 4" key="1">
    <citation type="submission" date="2018-12" db="EMBL/GenBank/DDBJ databases">
        <title>Glycomyces sp. YIM 121974 draft genome.</title>
        <authorList>
            <person name="Li Q."/>
        </authorList>
    </citation>
    <scope>NUCLEOTIDE SEQUENCE [LARGE SCALE GENOMIC DNA]</scope>
    <source>
        <strain evidence="3 4">YIM 121974</strain>
    </source>
</reference>
<dbReference type="EMBL" id="RSEB01000002">
    <property type="protein sequence ID" value="RRS00470.1"/>
    <property type="molecule type" value="Genomic_DNA"/>
</dbReference>
<accession>A0A426V0U0</accession>
<evidence type="ECO:0000313" key="3">
    <source>
        <dbReference type="EMBL" id="RRS00470.1"/>
    </source>
</evidence>
<dbReference type="Gene3D" id="2.60.40.290">
    <property type="match status" value="1"/>
</dbReference>
<proteinExistence type="predicted"/>
<dbReference type="AlphaFoldDB" id="A0A426V0U0"/>
<keyword evidence="4" id="KW-1185">Reference proteome</keyword>
<feature type="compositionally biased region" description="Low complexity" evidence="1">
    <location>
        <begin position="64"/>
        <end position="94"/>
    </location>
</feature>
<evidence type="ECO:0000313" key="4">
    <source>
        <dbReference type="Proteomes" id="UP000277256"/>
    </source>
</evidence>